<dbReference type="InterPro" id="IPR036291">
    <property type="entry name" value="NAD(P)-bd_dom_sf"/>
</dbReference>
<protein>
    <submittedName>
        <fullName evidence="2">NAD(P)-dependent dehydrogenase (Short-subunit alcohol dehydrogenase family)</fullName>
    </submittedName>
</protein>
<dbReference type="Pfam" id="PF13561">
    <property type="entry name" value="adh_short_C2"/>
    <property type="match status" value="1"/>
</dbReference>
<keyword evidence="3" id="KW-1185">Reference proteome</keyword>
<dbReference type="FunFam" id="3.40.50.720:FF:000084">
    <property type="entry name" value="Short-chain dehydrogenase reductase"/>
    <property type="match status" value="1"/>
</dbReference>
<sequence>MTNPNPLAATFDLTGKVALVTGSSRGIGEAIARLLAAHGAHVIVSSRKAEPCEAVAASIRAAGGKASVLACHIGEIDQIDATFAAIAQQFGRLDILVNNAATNPYFGHITDTDLSAFQKTVDVNIRGYFFMCARGAKMMAKQGGGSIVNIASVNGVIPGMAQGIYSITKAAVISMTHAFAKECATQKVRVNAILPGATDTKFASALTSNEMILKSVLAHVPMNRVADPSEMAGAALYLASDAASYTTGTCLNVDGGYLLA</sequence>
<dbReference type="EMBL" id="SNXW01000006">
    <property type="protein sequence ID" value="TDP82238.1"/>
    <property type="molecule type" value="Genomic_DNA"/>
</dbReference>
<comment type="caution">
    <text evidence="2">The sequence shown here is derived from an EMBL/GenBank/DDBJ whole genome shotgun (WGS) entry which is preliminary data.</text>
</comment>
<dbReference type="OrthoDB" id="9803333at2"/>
<evidence type="ECO:0000313" key="2">
    <source>
        <dbReference type="EMBL" id="TDP82238.1"/>
    </source>
</evidence>
<name>A0A4V6PVD7_9BURK</name>
<evidence type="ECO:0000256" key="1">
    <source>
        <dbReference type="ARBA" id="ARBA00006484"/>
    </source>
</evidence>
<dbReference type="NCBIfam" id="NF005559">
    <property type="entry name" value="PRK07231.1"/>
    <property type="match status" value="1"/>
</dbReference>
<dbReference type="Gene3D" id="3.40.50.720">
    <property type="entry name" value="NAD(P)-binding Rossmann-like Domain"/>
    <property type="match status" value="1"/>
</dbReference>
<dbReference type="PRINTS" id="PR00081">
    <property type="entry name" value="GDHRDH"/>
</dbReference>
<dbReference type="PANTHER" id="PTHR43943:SF2">
    <property type="entry name" value="DEHYDROGENASE_REDUCTASE 4"/>
    <property type="match status" value="1"/>
</dbReference>
<reference evidence="2 3" key="1">
    <citation type="submission" date="2019-03" db="EMBL/GenBank/DDBJ databases">
        <title>Genomic Encyclopedia of Type Strains, Phase IV (KMG-IV): sequencing the most valuable type-strain genomes for metagenomic binning, comparative biology and taxonomic classification.</title>
        <authorList>
            <person name="Goeker M."/>
        </authorList>
    </citation>
    <scope>NUCLEOTIDE SEQUENCE [LARGE SCALE GENOMIC DNA]</scope>
    <source>
        <strain evidence="2 3">DSM 11901</strain>
    </source>
</reference>
<dbReference type="InterPro" id="IPR020904">
    <property type="entry name" value="Sc_DH/Rdtase_CS"/>
</dbReference>
<dbReference type="PANTHER" id="PTHR43943">
    <property type="entry name" value="DEHYDROGENASE/REDUCTASE (SDR FAMILY) MEMBER 4"/>
    <property type="match status" value="1"/>
</dbReference>
<dbReference type="PRINTS" id="PR00080">
    <property type="entry name" value="SDRFAMILY"/>
</dbReference>
<dbReference type="SUPFAM" id="SSF51735">
    <property type="entry name" value="NAD(P)-binding Rossmann-fold domains"/>
    <property type="match status" value="1"/>
</dbReference>
<dbReference type="RefSeq" id="WP_133609473.1">
    <property type="nucleotide sequence ID" value="NZ_SNXW01000006.1"/>
</dbReference>
<dbReference type="CDD" id="cd05233">
    <property type="entry name" value="SDR_c"/>
    <property type="match status" value="1"/>
</dbReference>
<dbReference type="Proteomes" id="UP000294593">
    <property type="component" value="Unassembled WGS sequence"/>
</dbReference>
<dbReference type="AlphaFoldDB" id="A0A4V6PVD7"/>
<organism evidence="2 3">
    <name type="scientific">Aquabacterium commune</name>
    <dbReference type="NCBI Taxonomy" id="70586"/>
    <lineage>
        <taxon>Bacteria</taxon>
        <taxon>Pseudomonadati</taxon>
        <taxon>Pseudomonadota</taxon>
        <taxon>Betaproteobacteria</taxon>
        <taxon>Burkholderiales</taxon>
        <taxon>Aquabacterium</taxon>
    </lineage>
</organism>
<comment type="similarity">
    <text evidence="1">Belongs to the short-chain dehydrogenases/reductases (SDR) family.</text>
</comment>
<dbReference type="NCBIfam" id="NF005446">
    <property type="entry name" value="PRK07035.1"/>
    <property type="match status" value="1"/>
</dbReference>
<evidence type="ECO:0000313" key="3">
    <source>
        <dbReference type="Proteomes" id="UP000294593"/>
    </source>
</evidence>
<proteinExistence type="inferred from homology"/>
<dbReference type="InterPro" id="IPR002347">
    <property type="entry name" value="SDR_fam"/>
</dbReference>
<gene>
    <name evidence="2" type="ORF">EV672_106201</name>
</gene>
<dbReference type="PROSITE" id="PS00061">
    <property type="entry name" value="ADH_SHORT"/>
    <property type="match status" value="1"/>
</dbReference>
<accession>A0A4V6PVD7</accession>